<proteinExistence type="predicted"/>
<sequence length="437" mass="49351">MERAIPCELPFFYFRSAQFNSSKNITFVPNLQEIFKVVKRTFLYINLVIALFFVLPVSQAKEKTFTVVIDAGHGGKDPGARGSSINEKAINLAVALRLGSLISEKHDDVKVIYTRKTDVFIELDERANIANRNKADLFISIHTNAVKRGSSVSGTETYTLGLARTDENLEVAMRENSAILLEDNYLQKYEGFDPTSSESYIIFEFMQNKHMEQSISLASEVQKCFASAKRNNRGVRQAGFLVLRKTSMPSILVELGYISNPAEERFMRTKEGQNKLATAIYNAFTKYKWEYDRKRGALAGNASAAPILEVVDNIGDNQPISAPPGSEEYIRQKNKMEESNQSRVSKSAVSAKQAGRVKKGQTIYKIQILTSDKKLSSGSKLFKGYKNVDYFIEKGIYKYTYGETTSFDSIRKLRRRVAKDFKDAFIVAFKDGKKVKY</sequence>
<evidence type="ECO:0000313" key="7">
    <source>
        <dbReference type="Proteomes" id="UP000286260"/>
    </source>
</evidence>
<dbReference type="InterPro" id="IPR050695">
    <property type="entry name" value="N-acetylmuramoyl_amidase_3"/>
</dbReference>
<keyword evidence="4" id="KW-0812">Transmembrane</keyword>
<dbReference type="Proteomes" id="UP000286260">
    <property type="component" value="Unassembled WGS sequence"/>
</dbReference>
<dbReference type="Pfam" id="PF01520">
    <property type="entry name" value="Amidase_3"/>
    <property type="match status" value="1"/>
</dbReference>
<keyword evidence="4" id="KW-1133">Transmembrane helix</keyword>
<protein>
    <recommendedName>
        <fullName evidence="2">N-acetylmuramoyl-L-alanine amidase</fullName>
        <ecNumber evidence="2">3.5.1.28</ecNumber>
    </recommendedName>
</protein>
<evidence type="ECO:0000313" key="6">
    <source>
        <dbReference type="EMBL" id="RHC88354.1"/>
    </source>
</evidence>
<reference evidence="6 7" key="1">
    <citation type="submission" date="2018-08" db="EMBL/GenBank/DDBJ databases">
        <title>A genome reference for cultivated species of the human gut microbiota.</title>
        <authorList>
            <person name="Zou Y."/>
            <person name="Xue W."/>
            <person name="Luo G."/>
        </authorList>
    </citation>
    <scope>NUCLEOTIDE SEQUENCE [LARGE SCALE GENOMIC DNA]</scope>
    <source>
        <strain evidence="6 7">AM34-17</strain>
    </source>
</reference>
<feature type="transmembrane region" description="Helical" evidence="4">
    <location>
        <begin position="41"/>
        <end position="58"/>
    </location>
</feature>
<comment type="caution">
    <text evidence="6">The sequence shown here is derived from an EMBL/GenBank/DDBJ whole genome shotgun (WGS) entry which is preliminary data.</text>
</comment>
<name>A0A3E4ZSW8_9BACT</name>
<dbReference type="STRING" id="46503.ERS852463_01747"/>
<dbReference type="InterPro" id="IPR002508">
    <property type="entry name" value="MurNAc-LAA_cat"/>
</dbReference>
<dbReference type="EC" id="3.5.1.28" evidence="2"/>
<feature type="domain" description="MurNAc-LAA" evidence="5">
    <location>
        <begin position="127"/>
        <end position="285"/>
    </location>
</feature>
<dbReference type="PANTHER" id="PTHR30404:SF0">
    <property type="entry name" value="N-ACETYLMURAMOYL-L-ALANINE AMIDASE AMIC"/>
    <property type="match status" value="1"/>
</dbReference>
<accession>A0A3E4ZSW8</accession>
<comment type="catalytic activity">
    <reaction evidence="1">
        <text>Hydrolyzes the link between N-acetylmuramoyl residues and L-amino acid residues in certain cell-wall glycopeptides.</text>
        <dbReference type="EC" id="3.5.1.28"/>
    </reaction>
</comment>
<evidence type="ECO:0000256" key="4">
    <source>
        <dbReference type="SAM" id="Phobius"/>
    </source>
</evidence>
<keyword evidence="4" id="KW-0472">Membrane</keyword>
<evidence type="ECO:0000256" key="3">
    <source>
        <dbReference type="ARBA" id="ARBA00022801"/>
    </source>
</evidence>
<dbReference type="Gene3D" id="3.40.630.40">
    <property type="entry name" value="Zn-dependent exopeptidases"/>
    <property type="match status" value="1"/>
</dbReference>
<dbReference type="AlphaFoldDB" id="A0A3E4ZSW8"/>
<organism evidence="6 7">
    <name type="scientific">Parabacteroides merdae</name>
    <dbReference type="NCBI Taxonomy" id="46503"/>
    <lineage>
        <taxon>Bacteria</taxon>
        <taxon>Pseudomonadati</taxon>
        <taxon>Bacteroidota</taxon>
        <taxon>Bacteroidia</taxon>
        <taxon>Bacteroidales</taxon>
        <taxon>Tannerellaceae</taxon>
        <taxon>Parabacteroides</taxon>
    </lineage>
</organism>
<gene>
    <name evidence="6" type="ORF">DW828_05765</name>
</gene>
<dbReference type="GO" id="GO:0009253">
    <property type="term" value="P:peptidoglycan catabolic process"/>
    <property type="evidence" value="ECO:0007669"/>
    <property type="project" value="InterPro"/>
</dbReference>
<dbReference type="GO" id="GO:0030288">
    <property type="term" value="C:outer membrane-bounded periplasmic space"/>
    <property type="evidence" value="ECO:0007669"/>
    <property type="project" value="TreeGrafter"/>
</dbReference>
<dbReference type="GO" id="GO:0008745">
    <property type="term" value="F:N-acetylmuramoyl-L-alanine amidase activity"/>
    <property type="evidence" value="ECO:0007669"/>
    <property type="project" value="UniProtKB-EC"/>
</dbReference>
<dbReference type="SUPFAM" id="SSF53187">
    <property type="entry name" value="Zn-dependent exopeptidases"/>
    <property type="match status" value="1"/>
</dbReference>
<dbReference type="FunFam" id="3.40.630.40:FF:000005">
    <property type="entry name" value="N-acetylmuramoyl-L-alanine amidase (AmiA)"/>
    <property type="match status" value="1"/>
</dbReference>
<evidence type="ECO:0000259" key="5">
    <source>
        <dbReference type="SMART" id="SM00646"/>
    </source>
</evidence>
<evidence type="ECO:0000256" key="2">
    <source>
        <dbReference type="ARBA" id="ARBA00011901"/>
    </source>
</evidence>
<keyword evidence="3" id="KW-0378">Hydrolase</keyword>
<evidence type="ECO:0000256" key="1">
    <source>
        <dbReference type="ARBA" id="ARBA00001561"/>
    </source>
</evidence>
<dbReference type="EMBL" id="QSII01000005">
    <property type="protein sequence ID" value="RHC88354.1"/>
    <property type="molecule type" value="Genomic_DNA"/>
</dbReference>
<dbReference type="CDD" id="cd02696">
    <property type="entry name" value="MurNAc-LAA"/>
    <property type="match status" value="1"/>
</dbReference>
<dbReference type="PANTHER" id="PTHR30404">
    <property type="entry name" value="N-ACETYLMURAMOYL-L-ALANINE AMIDASE"/>
    <property type="match status" value="1"/>
</dbReference>
<dbReference type="SMART" id="SM00646">
    <property type="entry name" value="Ami_3"/>
    <property type="match status" value="1"/>
</dbReference>